<dbReference type="AlphaFoldDB" id="A0A6B0QXW9"/>
<keyword evidence="2" id="KW-1185">Reference proteome</keyword>
<organism evidence="1 2">
    <name type="scientific">Bos mutus</name>
    <name type="common">wild yak</name>
    <dbReference type="NCBI Taxonomy" id="72004"/>
    <lineage>
        <taxon>Eukaryota</taxon>
        <taxon>Metazoa</taxon>
        <taxon>Chordata</taxon>
        <taxon>Craniata</taxon>
        <taxon>Vertebrata</taxon>
        <taxon>Euteleostomi</taxon>
        <taxon>Mammalia</taxon>
        <taxon>Eutheria</taxon>
        <taxon>Laurasiatheria</taxon>
        <taxon>Artiodactyla</taxon>
        <taxon>Ruminantia</taxon>
        <taxon>Pecora</taxon>
        <taxon>Bovidae</taxon>
        <taxon>Bovinae</taxon>
        <taxon>Bos</taxon>
    </lineage>
</organism>
<sequence length="109" mass="12220">MDCHWTVGWIFLKALEANMDGALCNAMPVNNVQRHLEEPEQRILALEQGPLGFEEPSISDSGVFSRIVFNLEEKAPKAELTMDLSASAHRIRYGLSIFMDPALQLTPLH</sequence>
<evidence type="ECO:0000313" key="1">
    <source>
        <dbReference type="EMBL" id="MXQ82719.1"/>
    </source>
</evidence>
<protein>
    <submittedName>
        <fullName evidence="1">Uncharacterized protein</fullName>
    </submittedName>
</protein>
<reference evidence="1" key="1">
    <citation type="submission" date="2019-10" db="EMBL/GenBank/DDBJ databases">
        <title>The sequence and de novo assembly of the wild yak genome.</title>
        <authorList>
            <person name="Liu Y."/>
        </authorList>
    </citation>
    <scope>NUCLEOTIDE SEQUENCE [LARGE SCALE GENOMIC DNA]</scope>
    <source>
        <strain evidence="1">WY2019</strain>
    </source>
</reference>
<proteinExistence type="predicted"/>
<name>A0A6B0QXW9_9CETA</name>
<dbReference type="EMBL" id="VBQZ03000014">
    <property type="protein sequence ID" value="MXQ82719.1"/>
    <property type="molecule type" value="Genomic_DNA"/>
</dbReference>
<evidence type="ECO:0000313" key="2">
    <source>
        <dbReference type="Proteomes" id="UP000322234"/>
    </source>
</evidence>
<gene>
    <name evidence="1" type="ORF">E5288_WYG022801</name>
</gene>
<comment type="caution">
    <text evidence="1">The sequence shown here is derived from an EMBL/GenBank/DDBJ whole genome shotgun (WGS) entry which is preliminary data.</text>
</comment>
<dbReference type="Proteomes" id="UP000322234">
    <property type="component" value="Unassembled WGS sequence"/>
</dbReference>
<accession>A0A6B0QXW9</accession>